<dbReference type="Proteomes" id="UP000295560">
    <property type="component" value="Unassembled WGS sequence"/>
</dbReference>
<evidence type="ECO:0000313" key="2">
    <source>
        <dbReference type="EMBL" id="TCK20084.1"/>
    </source>
</evidence>
<keyword evidence="1" id="KW-1133">Transmembrane helix</keyword>
<evidence type="ECO:0000256" key="1">
    <source>
        <dbReference type="SAM" id="Phobius"/>
    </source>
</evidence>
<proteinExistence type="predicted"/>
<dbReference type="EMBL" id="SMFZ01000002">
    <property type="protein sequence ID" value="TCK20084.1"/>
    <property type="molecule type" value="Genomic_DNA"/>
</dbReference>
<keyword evidence="1" id="KW-0812">Transmembrane</keyword>
<dbReference type="AlphaFoldDB" id="A0A4R1HDF8"/>
<protein>
    <submittedName>
        <fullName evidence="2">Uncharacterized protein</fullName>
    </submittedName>
</protein>
<gene>
    <name evidence="2" type="ORF">EV378_4033</name>
</gene>
<reference evidence="2 3" key="1">
    <citation type="submission" date="2019-03" db="EMBL/GenBank/DDBJ databases">
        <title>Sequencing the genomes of 1000 actinobacteria strains.</title>
        <authorList>
            <person name="Klenk H.-P."/>
        </authorList>
    </citation>
    <scope>NUCLEOTIDE SEQUENCE [LARGE SCALE GENOMIC DNA]</scope>
    <source>
        <strain evidence="2 3">DSM 44969</strain>
    </source>
</reference>
<evidence type="ECO:0000313" key="3">
    <source>
        <dbReference type="Proteomes" id="UP000295560"/>
    </source>
</evidence>
<keyword evidence="3" id="KW-1185">Reference proteome</keyword>
<accession>A0A4R1HDF8</accession>
<keyword evidence="1" id="KW-0472">Membrane</keyword>
<feature type="transmembrane region" description="Helical" evidence="1">
    <location>
        <begin position="12"/>
        <end position="39"/>
    </location>
</feature>
<comment type="caution">
    <text evidence="2">The sequence shown here is derived from an EMBL/GenBank/DDBJ whole genome shotgun (WGS) entry which is preliminary data.</text>
</comment>
<organism evidence="2 3">
    <name type="scientific">Pseudonocardia endophytica</name>
    <dbReference type="NCBI Taxonomy" id="401976"/>
    <lineage>
        <taxon>Bacteria</taxon>
        <taxon>Bacillati</taxon>
        <taxon>Actinomycetota</taxon>
        <taxon>Actinomycetes</taxon>
        <taxon>Pseudonocardiales</taxon>
        <taxon>Pseudonocardiaceae</taxon>
        <taxon>Pseudonocardia</taxon>
    </lineage>
</organism>
<name>A0A4R1HDF8_PSEEN</name>
<sequence>MWRTGSTRIVETMVLTILFAVPGILILLALAATPLFTLWDDRASQSAARRPRDTEVAIPSPRGPVDAVLRIPVSR</sequence>